<name>A0AAV9LKE3_9SOLN</name>
<gene>
    <name evidence="1" type="ORF">R3W88_031093</name>
</gene>
<comment type="caution">
    <text evidence="1">The sequence shown here is derived from an EMBL/GenBank/DDBJ whole genome shotgun (WGS) entry which is preliminary data.</text>
</comment>
<keyword evidence="2" id="KW-1185">Reference proteome</keyword>
<evidence type="ECO:0000313" key="1">
    <source>
        <dbReference type="EMBL" id="KAK4726176.1"/>
    </source>
</evidence>
<dbReference type="Proteomes" id="UP001311915">
    <property type="component" value="Unassembled WGS sequence"/>
</dbReference>
<proteinExistence type="predicted"/>
<evidence type="ECO:0000313" key="2">
    <source>
        <dbReference type="Proteomes" id="UP001311915"/>
    </source>
</evidence>
<reference evidence="1 2" key="1">
    <citation type="submission" date="2023-10" db="EMBL/GenBank/DDBJ databases">
        <title>Genome-Wide Identification Analysis in wild type Solanum Pinnatisectum Reveals Some Genes Defensing Phytophthora Infestans.</title>
        <authorList>
            <person name="Sun C."/>
        </authorList>
    </citation>
    <scope>NUCLEOTIDE SEQUENCE [LARGE SCALE GENOMIC DNA]</scope>
    <source>
        <strain evidence="1">LQN</strain>
        <tissue evidence="1">Leaf</tissue>
    </source>
</reference>
<organism evidence="1 2">
    <name type="scientific">Solanum pinnatisectum</name>
    <name type="common">tansyleaf nightshade</name>
    <dbReference type="NCBI Taxonomy" id="50273"/>
    <lineage>
        <taxon>Eukaryota</taxon>
        <taxon>Viridiplantae</taxon>
        <taxon>Streptophyta</taxon>
        <taxon>Embryophyta</taxon>
        <taxon>Tracheophyta</taxon>
        <taxon>Spermatophyta</taxon>
        <taxon>Magnoliopsida</taxon>
        <taxon>eudicotyledons</taxon>
        <taxon>Gunneridae</taxon>
        <taxon>Pentapetalae</taxon>
        <taxon>asterids</taxon>
        <taxon>lamiids</taxon>
        <taxon>Solanales</taxon>
        <taxon>Solanaceae</taxon>
        <taxon>Solanoideae</taxon>
        <taxon>Solaneae</taxon>
        <taxon>Solanum</taxon>
    </lineage>
</organism>
<dbReference type="AlphaFoldDB" id="A0AAV9LKE3"/>
<sequence length="52" mass="6033">MCAPDTSMQTPYSTRLETRTKKSYMFASQRACKPVRFKEADWWDPPEGCIAD</sequence>
<protein>
    <submittedName>
        <fullName evidence="1">Uncharacterized protein</fullName>
    </submittedName>
</protein>
<dbReference type="EMBL" id="JAWPEI010000005">
    <property type="protein sequence ID" value="KAK4726176.1"/>
    <property type="molecule type" value="Genomic_DNA"/>
</dbReference>
<accession>A0AAV9LKE3</accession>